<accession>A0A8S5R297</accession>
<protein>
    <submittedName>
        <fullName evidence="1">Tail tube protein</fullName>
    </submittedName>
</protein>
<dbReference type="EMBL" id="BK015796">
    <property type="protein sequence ID" value="DAE25274.1"/>
    <property type="molecule type" value="Genomic_DNA"/>
</dbReference>
<sequence>MAKLTWDNVGERKFQTGVNKGVLYPYNATQKTYAAGVAWNGLTKVTESPSGAEVTDIYADNIKYLGLMSDEKFGGTIEAYTYPDEFAACDGSATVGGALVTQQTRKMFGFSWQTRIGNDTEGVDFGYDIHIVWSALAKPSSKDHSTINDSPEAVTMSWEISTTPVSFKGDGEFKDLKPTAHLIIPSKTVKKENLAELEKKLYGTENDPPTLLSPEEVLTIVKKP</sequence>
<reference evidence="1" key="1">
    <citation type="journal article" date="2021" name="Proc. Natl. Acad. Sci. U.S.A.">
        <title>A Catalog of Tens of Thousands of Viruses from Human Metagenomes Reveals Hidden Associations with Chronic Diseases.</title>
        <authorList>
            <person name="Tisza M.J."/>
            <person name="Buck C.B."/>
        </authorList>
    </citation>
    <scope>NUCLEOTIDE SEQUENCE</scope>
    <source>
        <strain evidence="1">Ctj7g1</strain>
    </source>
</reference>
<name>A0A8S5R297_9CAUD</name>
<evidence type="ECO:0000313" key="1">
    <source>
        <dbReference type="EMBL" id="DAE25274.1"/>
    </source>
</evidence>
<proteinExistence type="predicted"/>
<organism evidence="1">
    <name type="scientific">Siphoviridae sp. ctj7g1</name>
    <dbReference type="NCBI Taxonomy" id="2826438"/>
    <lineage>
        <taxon>Viruses</taxon>
        <taxon>Duplodnaviria</taxon>
        <taxon>Heunggongvirae</taxon>
        <taxon>Uroviricota</taxon>
        <taxon>Caudoviricetes</taxon>
    </lineage>
</organism>